<feature type="active site" description="Proton acceptor" evidence="4">
    <location>
        <position position="16"/>
    </location>
</feature>
<evidence type="ECO:0000256" key="5">
    <source>
        <dbReference type="PIRSR" id="PIRSR606710-2"/>
    </source>
</evidence>
<protein>
    <submittedName>
        <fullName evidence="8">Beta-xylosidase</fullName>
    </submittedName>
</protein>
<dbReference type="Gene3D" id="2.60.120.200">
    <property type="match status" value="1"/>
</dbReference>
<evidence type="ECO:0000256" key="1">
    <source>
        <dbReference type="ARBA" id="ARBA00009865"/>
    </source>
</evidence>
<evidence type="ECO:0000256" key="4">
    <source>
        <dbReference type="PIRSR" id="PIRSR606710-1"/>
    </source>
</evidence>
<dbReference type="EMBL" id="BOSE01000005">
    <property type="protein sequence ID" value="GIP17247.1"/>
    <property type="molecule type" value="Genomic_DNA"/>
</dbReference>
<keyword evidence="2 6" id="KW-0378">Hydrolase</keyword>
<sequence>MSSKINNPIIWADVPDPSVIAAGEYFYMVSTSMHMMPGCPIMRSKDLVNWEIVNYVFDTLEDNDQHNMIDGGHIYSKGSWAACLREHNGIYYVCFSSLDTRQFYVYHTNDIDQGNWQRSVIKQLFHDPSLLFEEDRVFVIYGNGDIRITELTSDLTAVKEGGVNQLLLEAQREGIGLRAEGCHAYRINGFYYYFFIEWPKDGNQRRRQICYRSKQLLGPFESQIVLDDNMGYRNHGVAQGGIFEAGNGQWYSVLFQDHDAVGRIPIALPVSWKDGWPVFGLEGKAPEEFTTPLPYTPTAPIICSDEFDYTVNKLALQWQWNHNPDHALWTLTERPGYLRLKTGALADSVLKARNTLTQRTQGPACKHETLLELTNLQSGDHAGLVALQHWFGTVGARIDEHGACSIVMTINDGEGREQVVESVPYTAEHVYLKIEYNFENSIDQACFYFASEQGQWQTIGQTLHMKYTLDHFMGYRTGLFCYTSQQSGGYADFAYFHHSSLLK</sequence>
<keyword evidence="3 6" id="KW-0326">Glycosidase</keyword>
<evidence type="ECO:0000256" key="3">
    <source>
        <dbReference type="ARBA" id="ARBA00023295"/>
    </source>
</evidence>
<dbReference type="InterPro" id="IPR023296">
    <property type="entry name" value="Glyco_hydro_beta-prop_sf"/>
</dbReference>
<organism evidence="8 9">
    <name type="scientific">Paenibacillus montaniterrae</name>
    <dbReference type="NCBI Taxonomy" id="429341"/>
    <lineage>
        <taxon>Bacteria</taxon>
        <taxon>Bacillati</taxon>
        <taxon>Bacillota</taxon>
        <taxon>Bacilli</taxon>
        <taxon>Bacillales</taxon>
        <taxon>Paenibacillaceae</taxon>
        <taxon>Paenibacillus</taxon>
    </lineage>
</organism>
<dbReference type="SUPFAM" id="SSF75005">
    <property type="entry name" value="Arabinanase/levansucrase/invertase"/>
    <property type="match status" value="1"/>
</dbReference>
<feature type="site" description="Important for catalytic activity, responsible for pKa modulation of the active site Glu and correct orientation of both the proton donor and substrate" evidence="5">
    <location>
        <position position="127"/>
    </location>
</feature>
<proteinExistence type="inferred from homology"/>
<dbReference type="InterPro" id="IPR051795">
    <property type="entry name" value="Glycosyl_Hydrlase_43"/>
</dbReference>
<dbReference type="InterPro" id="IPR013320">
    <property type="entry name" value="ConA-like_dom_sf"/>
</dbReference>
<evidence type="ECO:0000259" key="7">
    <source>
        <dbReference type="Pfam" id="PF17851"/>
    </source>
</evidence>
<dbReference type="AlphaFoldDB" id="A0A919YQ45"/>
<dbReference type="CDD" id="cd09001">
    <property type="entry name" value="GH43_FsAxh1-like"/>
    <property type="match status" value="1"/>
</dbReference>
<dbReference type="GO" id="GO:0004553">
    <property type="term" value="F:hydrolase activity, hydrolyzing O-glycosyl compounds"/>
    <property type="evidence" value="ECO:0007669"/>
    <property type="project" value="InterPro"/>
</dbReference>
<reference evidence="8" key="1">
    <citation type="submission" date="2021-03" db="EMBL/GenBank/DDBJ databases">
        <title>Antimicrobial resistance genes in bacteria isolated from Japanese honey, and their potential for conferring macrolide and lincosamide resistance in the American foulbrood pathogen Paenibacillus larvae.</title>
        <authorList>
            <person name="Okamoto M."/>
            <person name="Kumagai M."/>
            <person name="Kanamori H."/>
            <person name="Takamatsu D."/>
        </authorList>
    </citation>
    <scope>NUCLEOTIDE SEQUENCE</scope>
    <source>
        <strain evidence="8">J40TS1</strain>
    </source>
</reference>
<comment type="caution">
    <text evidence="8">The sequence shown here is derived from an EMBL/GenBank/DDBJ whole genome shotgun (WGS) entry which is preliminary data.</text>
</comment>
<gene>
    <name evidence="8" type="ORF">J40TS1_28890</name>
</gene>
<name>A0A919YQ45_9BACL</name>
<dbReference type="Pfam" id="PF17851">
    <property type="entry name" value="GH43_C2"/>
    <property type="match status" value="1"/>
</dbReference>
<comment type="similarity">
    <text evidence="1 6">Belongs to the glycosyl hydrolase 43 family.</text>
</comment>
<dbReference type="InterPro" id="IPR006710">
    <property type="entry name" value="Glyco_hydro_43"/>
</dbReference>
<dbReference type="SUPFAM" id="SSF49899">
    <property type="entry name" value="Concanavalin A-like lectins/glucanases"/>
    <property type="match status" value="1"/>
</dbReference>
<keyword evidence="9" id="KW-1185">Reference proteome</keyword>
<evidence type="ECO:0000313" key="9">
    <source>
        <dbReference type="Proteomes" id="UP000683139"/>
    </source>
</evidence>
<feature type="active site" description="Proton donor" evidence="4">
    <location>
        <position position="180"/>
    </location>
</feature>
<dbReference type="PANTHER" id="PTHR42812:SF12">
    <property type="entry name" value="BETA-XYLOSIDASE-RELATED"/>
    <property type="match status" value="1"/>
</dbReference>
<dbReference type="GO" id="GO:0005975">
    <property type="term" value="P:carbohydrate metabolic process"/>
    <property type="evidence" value="ECO:0007669"/>
    <property type="project" value="InterPro"/>
</dbReference>
<dbReference type="Gene3D" id="2.115.10.20">
    <property type="entry name" value="Glycosyl hydrolase domain, family 43"/>
    <property type="match status" value="1"/>
</dbReference>
<evidence type="ECO:0000313" key="8">
    <source>
        <dbReference type="EMBL" id="GIP17247.1"/>
    </source>
</evidence>
<feature type="domain" description="Beta-xylosidase C-terminal Concanavalin A-like" evidence="7">
    <location>
        <begin position="305"/>
        <end position="497"/>
    </location>
</feature>
<accession>A0A919YQ45</accession>
<evidence type="ECO:0000256" key="6">
    <source>
        <dbReference type="RuleBase" id="RU361187"/>
    </source>
</evidence>
<dbReference type="Proteomes" id="UP000683139">
    <property type="component" value="Unassembled WGS sequence"/>
</dbReference>
<dbReference type="PANTHER" id="PTHR42812">
    <property type="entry name" value="BETA-XYLOSIDASE"/>
    <property type="match status" value="1"/>
</dbReference>
<evidence type="ECO:0000256" key="2">
    <source>
        <dbReference type="ARBA" id="ARBA00022801"/>
    </source>
</evidence>
<dbReference type="Pfam" id="PF04616">
    <property type="entry name" value="Glyco_hydro_43"/>
    <property type="match status" value="1"/>
</dbReference>
<dbReference type="InterPro" id="IPR041542">
    <property type="entry name" value="GH43_C2"/>
</dbReference>